<dbReference type="OrthoDB" id="674363at2"/>
<organism evidence="2 3">
    <name type="scientific">Methylobacterium radiodurans</name>
    <dbReference type="NCBI Taxonomy" id="2202828"/>
    <lineage>
        <taxon>Bacteria</taxon>
        <taxon>Pseudomonadati</taxon>
        <taxon>Pseudomonadota</taxon>
        <taxon>Alphaproteobacteria</taxon>
        <taxon>Hyphomicrobiales</taxon>
        <taxon>Methylobacteriaceae</taxon>
        <taxon>Methylobacterium</taxon>
    </lineage>
</organism>
<dbReference type="RefSeq" id="WP_109951046.1">
    <property type="nucleotide sequence ID" value="NZ_CP029551.1"/>
</dbReference>
<dbReference type="KEGG" id="meti:DK427_09475"/>
<dbReference type="Proteomes" id="UP000246058">
    <property type="component" value="Chromosome"/>
</dbReference>
<dbReference type="EMBL" id="CP029551">
    <property type="protein sequence ID" value="AWN35934.1"/>
    <property type="molecule type" value="Genomic_DNA"/>
</dbReference>
<dbReference type="InterPro" id="IPR032710">
    <property type="entry name" value="NTF2-like_dom_sf"/>
</dbReference>
<dbReference type="Gene3D" id="3.10.450.50">
    <property type="match status" value="1"/>
</dbReference>
<gene>
    <name evidence="2" type="ORF">DK427_09475</name>
</gene>
<evidence type="ECO:0000313" key="3">
    <source>
        <dbReference type="Proteomes" id="UP000246058"/>
    </source>
</evidence>
<keyword evidence="3" id="KW-1185">Reference proteome</keyword>
<dbReference type="InterPro" id="IPR037401">
    <property type="entry name" value="SnoaL-like"/>
</dbReference>
<protein>
    <recommendedName>
        <fullName evidence="1">SnoaL-like domain-containing protein</fullName>
    </recommendedName>
</protein>
<proteinExistence type="predicted"/>
<evidence type="ECO:0000313" key="2">
    <source>
        <dbReference type="EMBL" id="AWN35934.1"/>
    </source>
</evidence>
<feature type="domain" description="SnoaL-like" evidence="1">
    <location>
        <begin position="18"/>
        <end position="88"/>
    </location>
</feature>
<evidence type="ECO:0000259" key="1">
    <source>
        <dbReference type="Pfam" id="PF12680"/>
    </source>
</evidence>
<dbReference type="Pfam" id="PF12680">
    <property type="entry name" value="SnoaL_2"/>
    <property type="match status" value="1"/>
</dbReference>
<name>A0A2U8VQH4_9HYPH</name>
<reference evidence="2 3" key="1">
    <citation type="submission" date="2018-05" db="EMBL/GenBank/DDBJ databases">
        <title>Complete Genome Sequence of Methylobacterium sp. 17Sr1-43.</title>
        <authorList>
            <person name="Srinivasan S."/>
        </authorList>
    </citation>
    <scope>NUCLEOTIDE SEQUENCE [LARGE SCALE GENOMIC DNA]</scope>
    <source>
        <strain evidence="2 3">17Sr1-43</strain>
    </source>
</reference>
<sequence length="121" mass="12831">MQQADQGAGAPEELAGLFNARANAGDVEGLVALYAPDAVLAAGDVVATGHHEIRRFYTDLLARRSDFPAATVLPPVRNGDLALTFATLPNGSLSVEVARCGPDGRWLWVIDQLKVRLPKPA</sequence>
<accession>A0A2U8VQH4</accession>
<dbReference type="AlphaFoldDB" id="A0A2U8VQH4"/>
<dbReference type="SUPFAM" id="SSF54427">
    <property type="entry name" value="NTF2-like"/>
    <property type="match status" value="1"/>
</dbReference>